<evidence type="ECO:0000313" key="3">
    <source>
        <dbReference type="Proteomes" id="UP000510869"/>
    </source>
</evidence>
<dbReference type="Gene3D" id="3.40.50.2000">
    <property type="entry name" value="Glycogen Phosphorylase B"/>
    <property type="match status" value="2"/>
</dbReference>
<dbReference type="OrthoDB" id="132546at2157"/>
<dbReference type="PANTHER" id="PTHR46401:SF2">
    <property type="entry name" value="GLYCOSYLTRANSFERASE WBBK-RELATED"/>
    <property type="match status" value="1"/>
</dbReference>
<accession>A0A7D6CSA7</accession>
<protein>
    <submittedName>
        <fullName evidence="2">Glycosyltransferase family 4 protein</fullName>
    </submittedName>
</protein>
<evidence type="ECO:0000313" key="2">
    <source>
        <dbReference type="EMBL" id="QLK26810.1"/>
    </source>
</evidence>
<dbReference type="AlphaFoldDB" id="A0A7D6CSA7"/>
<dbReference type="Pfam" id="PF13692">
    <property type="entry name" value="Glyco_trans_1_4"/>
    <property type="match status" value="1"/>
</dbReference>
<dbReference type="GeneID" id="56142368"/>
<reference evidence="2 3" key="1">
    <citation type="submission" date="2020-07" db="EMBL/GenBank/DDBJ databases">
        <title>Natrinema (YPL30) sp. nov. and Haloterrigena xxxxxx (YPL8) sp. nov., isolated from a salt mine.</title>
        <authorList>
            <person name="Cui H."/>
        </authorList>
    </citation>
    <scope>NUCLEOTIDE SEQUENCE [LARGE SCALE GENOMIC DNA]</scope>
    <source>
        <strain evidence="2 3">YPL13</strain>
    </source>
</reference>
<dbReference type="RefSeq" id="WP_180841981.1">
    <property type="nucleotide sequence ID" value="NZ_CP059154.1"/>
</dbReference>
<dbReference type="EMBL" id="CP059154">
    <property type="protein sequence ID" value="QLK26810.1"/>
    <property type="molecule type" value="Genomic_DNA"/>
</dbReference>
<dbReference type="Proteomes" id="UP000510869">
    <property type="component" value="Chromosome"/>
</dbReference>
<proteinExistence type="predicted"/>
<evidence type="ECO:0000256" key="1">
    <source>
        <dbReference type="ARBA" id="ARBA00022679"/>
    </source>
</evidence>
<sequence length="350" mass="38931">MKVTYLTSTFWGIPASTFAKFNDVIHYLQVMKNPPFDFEIVSANARHVDSTAKWSLSHSQHEWRPCQLSEYIKKVSEVKSETDVFHLNQADLKLLLPTITAIRSECPLVVGPNISTSHQLAHHRYSPLSRWIDAIEVFTDHHADTLVESGAARRQLIRIPSGARPDLFYPDDCSDVSQSDCTDILFVGDASATYWKGFEIFINAIKKVIAEGRSVEATVVGTPPDDAFWADVPASVESRITLVGHVQRSDLPQFYRSADVLVNPSRNETEGMTSVEARACGTPVIGSDIPPFEKKNTQTFPVGDPDGLSTALCAFLESPLEYKQVARRTANKWSIEQSIGSLADLYGQMR</sequence>
<dbReference type="SUPFAM" id="SSF53756">
    <property type="entry name" value="UDP-Glycosyltransferase/glycogen phosphorylase"/>
    <property type="match status" value="1"/>
</dbReference>
<dbReference type="CDD" id="cd03801">
    <property type="entry name" value="GT4_PimA-like"/>
    <property type="match status" value="1"/>
</dbReference>
<dbReference type="PANTHER" id="PTHR46401">
    <property type="entry name" value="GLYCOSYLTRANSFERASE WBBK-RELATED"/>
    <property type="match status" value="1"/>
</dbReference>
<keyword evidence="1" id="KW-0808">Transferase</keyword>
<keyword evidence="3" id="KW-1185">Reference proteome</keyword>
<name>A0A7D6CSA7_9EURY</name>
<dbReference type="GO" id="GO:0016757">
    <property type="term" value="F:glycosyltransferase activity"/>
    <property type="evidence" value="ECO:0007669"/>
    <property type="project" value="TreeGrafter"/>
</dbReference>
<dbReference type="KEGG" id="nay:HYG81_04145"/>
<gene>
    <name evidence="2" type="ORF">HYG81_04145</name>
</gene>
<organism evidence="2 3">
    <name type="scientific">Natrinema zhouii</name>
    <dbReference type="NCBI Taxonomy" id="1710539"/>
    <lineage>
        <taxon>Archaea</taxon>
        <taxon>Methanobacteriati</taxon>
        <taxon>Methanobacteriota</taxon>
        <taxon>Stenosarchaea group</taxon>
        <taxon>Halobacteria</taxon>
        <taxon>Halobacteriales</taxon>
        <taxon>Natrialbaceae</taxon>
        <taxon>Natrinema</taxon>
    </lineage>
</organism>